<dbReference type="AlphaFoldDB" id="A0A1Y2EVZ5"/>
<dbReference type="InterPro" id="IPR051477">
    <property type="entry name" value="Expansin_CellWall"/>
</dbReference>
<dbReference type="Gene3D" id="2.40.40.10">
    <property type="entry name" value="RlpA-like domain"/>
    <property type="match status" value="1"/>
</dbReference>
<evidence type="ECO:0000313" key="3">
    <source>
        <dbReference type="EMBL" id="ORY74995.1"/>
    </source>
</evidence>
<name>A0A1Y2EVZ5_9BASI</name>
<dbReference type="CDD" id="cd22191">
    <property type="entry name" value="DPBB_RlpA_EXP_N-like"/>
    <property type="match status" value="1"/>
</dbReference>
<reference evidence="3 4" key="1">
    <citation type="submission" date="2016-07" db="EMBL/GenBank/DDBJ databases">
        <title>Pervasive Adenine N6-methylation of Active Genes in Fungi.</title>
        <authorList>
            <consortium name="DOE Joint Genome Institute"/>
            <person name="Mondo S.J."/>
            <person name="Dannebaum R.O."/>
            <person name="Kuo R.C."/>
            <person name="Labutti K."/>
            <person name="Haridas S."/>
            <person name="Kuo A."/>
            <person name="Salamov A."/>
            <person name="Ahrendt S.R."/>
            <person name="Lipzen A."/>
            <person name="Sullivan W."/>
            <person name="Andreopoulos W.B."/>
            <person name="Clum A."/>
            <person name="Lindquist E."/>
            <person name="Daum C."/>
            <person name="Ramamoorthy G.K."/>
            <person name="Gryganskyi A."/>
            <person name="Culley D."/>
            <person name="Magnuson J.K."/>
            <person name="James T.Y."/>
            <person name="O'Malley M.A."/>
            <person name="Stajich J.E."/>
            <person name="Spatafora J.W."/>
            <person name="Visel A."/>
            <person name="Grigoriev I.V."/>
        </authorList>
    </citation>
    <scope>NUCLEOTIDE SEQUENCE [LARGE SCALE GENOMIC DNA]</scope>
    <source>
        <strain evidence="3 4">62-1032</strain>
    </source>
</reference>
<dbReference type="PANTHER" id="PTHR31836">
    <property type="match status" value="1"/>
</dbReference>
<dbReference type="InParanoid" id="A0A1Y2EVZ5"/>
<dbReference type="Proteomes" id="UP000193467">
    <property type="component" value="Unassembled WGS sequence"/>
</dbReference>
<gene>
    <name evidence="3" type="ORF">BCR35DRAFT_129833</name>
</gene>
<dbReference type="PANTHER" id="PTHR31836:SF25">
    <property type="entry name" value="RLPA-LIKE PROTEIN DOUBLE-PSI BETA-BARREL DOMAIN-CONTAINING PROTEIN"/>
    <property type="match status" value="1"/>
</dbReference>
<organism evidence="3 4">
    <name type="scientific">Leucosporidium creatinivorum</name>
    <dbReference type="NCBI Taxonomy" id="106004"/>
    <lineage>
        <taxon>Eukaryota</taxon>
        <taxon>Fungi</taxon>
        <taxon>Dikarya</taxon>
        <taxon>Basidiomycota</taxon>
        <taxon>Pucciniomycotina</taxon>
        <taxon>Microbotryomycetes</taxon>
        <taxon>Leucosporidiales</taxon>
        <taxon>Leucosporidium</taxon>
    </lineage>
</organism>
<comment type="caution">
    <text evidence="3">The sequence shown here is derived from an EMBL/GenBank/DDBJ whole genome shotgun (WGS) entry which is preliminary data.</text>
</comment>
<feature type="domain" description="RlpA-like protein double-psi beta-barrel" evidence="2">
    <location>
        <begin position="87"/>
        <end position="139"/>
    </location>
</feature>
<dbReference type="STRING" id="106004.A0A1Y2EVZ5"/>
<dbReference type="OrthoDB" id="623670at2759"/>
<proteinExistence type="predicted"/>
<evidence type="ECO:0000259" key="2">
    <source>
        <dbReference type="Pfam" id="PF03330"/>
    </source>
</evidence>
<dbReference type="EMBL" id="MCGR01000039">
    <property type="protein sequence ID" value="ORY74995.1"/>
    <property type="molecule type" value="Genomic_DNA"/>
</dbReference>
<protein>
    <submittedName>
        <fullName evidence="3">RlpA-like double-psi beta-barrel-protein domain-containing protein-containing protein</fullName>
    </submittedName>
</protein>
<keyword evidence="4" id="KW-1185">Reference proteome</keyword>
<dbReference type="SUPFAM" id="SSF50685">
    <property type="entry name" value="Barwin-like endoglucanases"/>
    <property type="match status" value="1"/>
</dbReference>
<dbReference type="InterPro" id="IPR036908">
    <property type="entry name" value="RlpA-like_sf"/>
</dbReference>
<accession>A0A1Y2EVZ5</accession>
<evidence type="ECO:0000313" key="4">
    <source>
        <dbReference type="Proteomes" id="UP000193467"/>
    </source>
</evidence>
<evidence type="ECO:0000256" key="1">
    <source>
        <dbReference type="ARBA" id="ARBA00022729"/>
    </source>
</evidence>
<sequence>MPPLLLRRRLLQTSPSHRELPTLAAVPSTTRSVLFLLRRALPSRRTSANLAHSHLQGGAYGSCGWQKSDSDYIVAMNSPQVSNGAHCGKYVQVTNTANGKSVKAMVADTCPGCAYGSLDLSVGAFDQIGAQDSGVLPIKWQFL</sequence>
<dbReference type="Pfam" id="PF03330">
    <property type="entry name" value="DPBB_1"/>
    <property type="match status" value="1"/>
</dbReference>
<keyword evidence="1" id="KW-0732">Signal</keyword>
<dbReference type="InterPro" id="IPR009009">
    <property type="entry name" value="RlpA-like_DPBB"/>
</dbReference>